<keyword evidence="4 6" id="KW-1133">Transmembrane helix</keyword>
<evidence type="ECO:0000256" key="3">
    <source>
        <dbReference type="ARBA" id="ARBA00022692"/>
    </source>
</evidence>
<dbReference type="GO" id="GO:0005886">
    <property type="term" value="C:plasma membrane"/>
    <property type="evidence" value="ECO:0007669"/>
    <property type="project" value="UniProtKB-SubCell"/>
</dbReference>
<protein>
    <submittedName>
        <fullName evidence="8">YitT family protein</fullName>
    </submittedName>
</protein>
<dbReference type="InterPro" id="IPR019264">
    <property type="entry name" value="DUF2179"/>
</dbReference>
<gene>
    <name evidence="8" type="ORF">INP52_07605</name>
</gene>
<feature type="transmembrane region" description="Helical" evidence="6">
    <location>
        <begin position="101"/>
        <end position="118"/>
    </location>
</feature>
<dbReference type="InterPro" id="IPR003740">
    <property type="entry name" value="YitT"/>
</dbReference>
<feature type="transmembrane region" description="Helical" evidence="6">
    <location>
        <begin position="52"/>
        <end position="71"/>
    </location>
</feature>
<evidence type="ECO:0000256" key="4">
    <source>
        <dbReference type="ARBA" id="ARBA00022989"/>
    </source>
</evidence>
<dbReference type="PIRSF" id="PIRSF006483">
    <property type="entry name" value="Membrane_protein_YitT"/>
    <property type="match status" value="1"/>
</dbReference>
<dbReference type="InterPro" id="IPR015867">
    <property type="entry name" value="N-reg_PII/ATP_PRibTrfase_C"/>
</dbReference>
<keyword evidence="3 6" id="KW-0812">Transmembrane</keyword>
<dbReference type="RefSeq" id="WP_194370555.1">
    <property type="nucleotide sequence ID" value="NZ_CP063767.1"/>
</dbReference>
<evidence type="ECO:0000259" key="7">
    <source>
        <dbReference type="Pfam" id="PF10035"/>
    </source>
</evidence>
<dbReference type="Pfam" id="PF02588">
    <property type="entry name" value="YitT_membrane"/>
    <property type="match status" value="1"/>
</dbReference>
<feature type="transmembrane region" description="Helical" evidence="6">
    <location>
        <begin position="125"/>
        <end position="143"/>
    </location>
</feature>
<evidence type="ECO:0000256" key="2">
    <source>
        <dbReference type="ARBA" id="ARBA00022475"/>
    </source>
</evidence>
<dbReference type="PANTHER" id="PTHR33545">
    <property type="entry name" value="UPF0750 MEMBRANE PROTEIN YITT-RELATED"/>
    <property type="match status" value="1"/>
</dbReference>
<evidence type="ECO:0000256" key="5">
    <source>
        <dbReference type="ARBA" id="ARBA00023136"/>
    </source>
</evidence>
<dbReference type="Pfam" id="PF10035">
    <property type="entry name" value="DUF2179"/>
    <property type="match status" value="1"/>
</dbReference>
<comment type="subcellular location">
    <subcellularLocation>
        <location evidence="1">Cell membrane</location>
        <topology evidence="1">Multi-pass membrane protein</topology>
    </subcellularLocation>
</comment>
<dbReference type="CDD" id="cd16380">
    <property type="entry name" value="YitT_C"/>
    <property type="match status" value="1"/>
</dbReference>
<dbReference type="PANTHER" id="PTHR33545:SF9">
    <property type="entry name" value="UPF0750 MEMBRANE PROTEIN YITE"/>
    <property type="match status" value="1"/>
</dbReference>
<dbReference type="KEGG" id="tio:INP52_07605"/>
<evidence type="ECO:0000256" key="6">
    <source>
        <dbReference type="SAM" id="Phobius"/>
    </source>
</evidence>
<dbReference type="AlphaFoldDB" id="A0A7S7RUB1"/>
<dbReference type="Proteomes" id="UP000593735">
    <property type="component" value="Chromosome"/>
</dbReference>
<feature type="domain" description="DUF2179" evidence="7">
    <location>
        <begin position="268"/>
        <end position="322"/>
    </location>
</feature>
<evidence type="ECO:0000313" key="8">
    <source>
        <dbReference type="EMBL" id="QOY60272.1"/>
    </source>
</evidence>
<evidence type="ECO:0000256" key="1">
    <source>
        <dbReference type="ARBA" id="ARBA00004651"/>
    </source>
</evidence>
<keyword evidence="5 6" id="KW-0472">Membrane</keyword>
<keyword evidence="2" id="KW-1003">Cell membrane</keyword>
<accession>A0A7S7RUB1</accession>
<dbReference type="EMBL" id="CP063767">
    <property type="protein sequence ID" value="QOY60272.1"/>
    <property type="molecule type" value="Genomic_DNA"/>
</dbReference>
<feature type="transmembrane region" description="Helical" evidence="6">
    <location>
        <begin position="197"/>
        <end position="214"/>
    </location>
</feature>
<reference evidence="8 9" key="1">
    <citation type="submission" date="2020-10" db="EMBL/GenBank/DDBJ databases">
        <title>Olsenella immobilis sp.nov., isolated from the mud in a fermentation cellar used for the production of Chinese strong-flavoured liquor.</title>
        <authorList>
            <person name="Lu L."/>
        </authorList>
    </citation>
    <scope>NUCLEOTIDE SEQUENCE [LARGE SCALE GENOMIC DNA]</scope>
    <source>
        <strain evidence="8 9">LZLJ-2</strain>
    </source>
</reference>
<proteinExistence type="predicted"/>
<name>A0A7S7RUB1_9ACTN</name>
<dbReference type="InterPro" id="IPR051461">
    <property type="entry name" value="UPF0750_membrane"/>
</dbReference>
<sequence length="329" mass="35706">MGERVDASDEALSRGIAYGGDAVEPVRELVSDEEVLRGARLSQRRSAGYRPVAFFSLLNVGLILTAAAIVLFKTPNHLAFGGTSGLAILLATAFPTLPVSVFMWILNVILVALGFVFLDRKAVFWSAYASFALSAYTSLFEWVAPIQESITGDLWLDVCFAVLLPAVGSAIVFDIGASTGGTDIVAMILRKHTDIEIGKALFAVDVGIVCSAIGLYGARVGLYCMLGLIAKTFVVDSFIESVRQRKVCRVICSCPRKVEEYVVRELERTMTVEYGRGAFSGRRVVILTSVLTRREAMKLRLFVHSVDPDAFITITSSSEIIGRGFRGVS</sequence>
<dbReference type="Gene3D" id="3.30.70.120">
    <property type="match status" value="1"/>
</dbReference>
<feature type="transmembrane region" description="Helical" evidence="6">
    <location>
        <begin position="155"/>
        <end position="176"/>
    </location>
</feature>
<keyword evidence="9" id="KW-1185">Reference proteome</keyword>
<evidence type="ECO:0000313" key="9">
    <source>
        <dbReference type="Proteomes" id="UP000593735"/>
    </source>
</evidence>
<organism evidence="8 9">
    <name type="scientific">Thermophilibacter immobilis</name>
    <dbReference type="NCBI Taxonomy" id="2779519"/>
    <lineage>
        <taxon>Bacteria</taxon>
        <taxon>Bacillati</taxon>
        <taxon>Actinomycetota</taxon>
        <taxon>Coriobacteriia</taxon>
        <taxon>Coriobacteriales</taxon>
        <taxon>Atopobiaceae</taxon>
        <taxon>Thermophilibacter</taxon>
    </lineage>
</organism>